<proteinExistence type="predicted"/>
<dbReference type="InterPro" id="IPR038606">
    <property type="entry name" value="To_sf"/>
</dbReference>
<gene>
    <name evidence="1" type="ORF">QE152_g803</name>
</gene>
<evidence type="ECO:0000313" key="1">
    <source>
        <dbReference type="EMBL" id="KAK9755012.1"/>
    </source>
</evidence>
<reference evidence="1 2" key="1">
    <citation type="journal article" date="2024" name="BMC Genomics">
        <title>De novo assembly and annotation of Popillia japonica's genome with initial clues to its potential as an invasive pest.</title>
        <authorList>
            <person name="Cucini C."/>
            <person name="Boschi S."/>
            <person name="Funari R."/>
            <person name="Cardaioli E."/>
            <person name="Iannotti N."/>
            <person name="Marturano G."/>
            <person name="Paoli F."/>
            <person name="Bruttini M."/>
            <person name="Carapelli A."/>
            <person name="Frati F."/>
            <person name="Nardi F."/>
        </authorList>
    </citation>
    <scope>NUCLEOTIDE SEQUENCE [LARGE SCALE GENOMIC DNA]</scope>
    <source>
        <strain evidence="1">DMR45628</strain>
    </source>
</reference>
<dbReference type="GO" id="GO:0005615">
    <property type="term" value="C:extracellular space"/>
    <property type="evidence" value="ECO:0007669"/>
    <property type="project" value="TreeGrafter"/>
</dbReference>
<evidence type="ECO:0000313" key="2">
    <source>
        <dbReference type="Proteomes" id="UP001458880"/>
    </source>
</evidence>
<dbReference type="AlphaFoldDB" id="A0AAW1NBK6"/>
<keyword evidence="2" id="KW-1185">Reference proteome</keyword>
<dbReference type="PANTHER" id="PTHR11008:SF41">
    <property type="entry name" value="RE70318P"/>
    <property type="match status" value="1"/>
</dbReference>
<accession>A0AAW1NBK6</accession>
<dbReference type="Proteomes" id="UP001458880">
    <property type="component" value="Unassembled WGS sequence"/>
</dbReference>
<organism evidence="1 2">
    <name type="scientific">Popillia japonica</name>
    <name type="common">Japanese beetle</name>
    <dbReference type="NCBI Taxonomy" id="7064"/>
    <lineage>
        <taxon>Eukaryota</taxon>
        <taxon>Metazoa</taxon>
        <taxon>Ecdysozoa</taxon>
        <taxon>Arthropoda</taxon>
        <taxon>Hexapoda</taxon>
        <taxon>Insecta</taxon>
        <taxon>Pterygota</taxon>
        <taxon>Neoptera</taxon>
        <taxon>Endopterygota</taxon>
        <taxon>Coleoptera</taxon>
        <taxon>Polyphaga</taxon>
        <taxon>Scarabaeiformia</taxon>
        <taxon>Scarabaeidae</taxon>
        <taxon>Rutelinae</taxon>
        <taxon>Popillia</taxon>
    </lineage>
</organism>
<name>A0AAW1NBK6_POPJA</name>
<dbReference type="PANTHER" id="PTHR11008">
    <property type="entry name" value="PROTEIN TAKEOUT-LIKE PROTEIN"/>
    <property type="match status" value="1"/>
</dbReference>
<dbReference type="Gene3D" id="3.15.10.30">
    <property type="entry name" value="Haemolymph juvenile hormone binding protein"/>
    <property type="match status" value="1"/>
</dbReference>
<protein>
    <submittedName>
        <fullName evidence="1">Hemolymph juvenile hormone binding protein (JHBP)</fullName>
    </submittedName>
</protein>
<dbReference type="InterPro" id="IPR010562">
    <property type="entry name" value="Haemolymph_juvenile_hormone-bd"/>
</dbReference>
<comment type="caution">
    <text evidence="1">The sequence shown here is derived from an EMBL/GenBank/DDBJ whole genome shotgun (WGS) entry which is preliminary data.</text>
</comment>
<sequence length="146" mass="17086">MNVSYEELLHTGNYTLSGRLLAFQLNGRGRLEANYTQIETRGRLEANYTQIETYAKLSGERFMRNGKEYLDFQNIDYELKIGDFKTQFDDLFRDNPELTAVTNRVFNENSQALLPDFEEVFRNVLGNYMLGSLRRIFKTYFSKCSG</sequence>
<dbReference type="Pfam" id="PF06585">
    <property type="entry name" value="JHBP"/>
    <property type="match status" value="1"/>
</dbReference>
<dbReference type="EMBL" id="JASPKY010000004">
    <property type="protein sequence ID" value="KAK9755012.1"/>
    <property type="molecule type" value="Genomic_DNA"/>
</dbReference>